<dbReference type="RefSeq" id="WP_203796150.1">
    <property type="nucleotide sequence ID" value="NZ_BAAAQE010000036.1"/>
</dbReference>
<evidence type="ECO:0000313" key="6">
    <source>
        <dbReference type="EMBL" id="GID54799.1"/>
    </source>
</evidence>
<dbReference type="SMART" id="SM00829">
    <property type="entry name" value="PKS_ER"/>
    <property type="match status" value="1"/>
</dbReference>
<organism evidence="6 7">
    <name type="scientific">Actinoplanes couchii</name>
    <dbReference type="NCBI Taxonomy" id="403638"/>
    <lineage>
        <taxon>Bacteria</taxon>
        <taxon>Bacillati</taxon>
        <taxon>Actinomycetota</taxon>
        <taxon>Actinomycetes</taxon>
        <taxon>Micromonosporales</taxon>
        <taxon>Micromonosporaceae</taxon>
        <taxon>Actinoplanes</taxon>
    </lineage>
</organism>
<comment type="cofactor">
    <cofactor evidence="1">
        <name>Zn(2+)</name>
        <dbReference type="ChEBI" id="CHEBI:29105"/>
    </cofactor>
</comment>
<evidence type="ECO:0000313" key="7">
    <source>
        <dbReference type="Proteomes" id="UP000612282"/>
    </source>
</evidence>
<accession>A0ABQ3X8L6</accession>
<evidence type="ECO:0000256" key="2">
    <source>
        <dbReference type="ARBA" id="ARBA00022723"/>
    </source>
</evidence>
<comment type="caution">
    <text evidence="6">The sequence shown here is derived from an EMBL/GenBank/DDBJ whole genome shotgun (WGS) entry which is preliminary data.</text>
</comment>
<dbReference type="EMBL" id="BOMG01000042">
    <property type="protein sequence ID" value="GID54799.1"/>
    <property type="molecule type" value="Genomic_DNA"/>
</dbReference>
<sequence>MLSVCYADDMTLSVTSSAALPPAVGEVRVRVAYVGLCADDLDALHGSPGHEMSGLVDAVGGGVQGWQRGDAVTVMAGGGALRTLWNVPADRLVAIPDGLALDAAALIEPVAVAVHAVRHAHLEPGARRVVFGGDPSGVLLAVVARHAGAEITVAEPDPFRRRLLTTLGFPVIDPRRGDTGADPALQPSGTPCHHRGDFETAVTLLADGIIPSDLLISRLVPLAEFQDAFDDLDSSRPTKVLVDVQAI</sequence>
<dbReference type="PROSITE" id="PS00059">
    <property type="entry name" value="ADH_ZINC"/>
    <property type="match status" value="1"/>
</dbReference>
<evidence type="ECO:0000256" key="3">
    <source>
        <dbReference type="ARBA" id="ARBA00022833"/>
    </source>
</evidence>
<dbReference type="PANTHER" id="PTHR43401">
    <property type="entry name" value="L-THREONINE 3-DEHYDROGENASE"/>
    <property type="match status" value="1"/>
</dbReference>
<dbReference type="Pfam" id="PF08240">
    <property type="entry name" value="ADH_N"/>
    <property type="match status" value="1"/>
</dbReference>
<keyword evidence="3" id="KW-0862">Zinc</keyword>
<evidence type="ECO:0000256" key="4">
    <source>
        <dbReference type="ARBA" id="ARBA00023002"/>
    </source>
</evidence>
<keyword evidence="7" id="KW-1185">Reference proteome</keyword>
<name>A0ABQ3X8L6_9ACTN</name>
<dbReference type="SUPFAM" id="SSF50129">
    <property type="entry name" value="GroES-like"/>
    <property type="match status" value="1"/>
</dbReference>
<evidence type="ECO:0000256" key="1">
    <source>
        <dbReference type="ARBA" id="ARBA00001947"/>
    </source>
</evidence>
<proteinExistence type="predicted"/>
<dbReference type="InterPro" id="IPR036291">
    <property type="entry name" value="NAD(P)-bd_dom_sf"/>
</dbReference>
<reference evidence="6 7" key="1">
    <citation type="submission" date="2021-01" db="EMBL/GenBank/DDBJ databases">
        <title>Whole genome shotgun sequence of Actinoplanes couchii NBRC 106145.</title>
        <authorList>
            <person name="Komaki H."/>
            <person name="Tamura T."/>
        </authorList>
    </citation>
    <scope>NUCLEOTIDE SEQUENCE [LARGE SCALE GENOMIC DNA]</scope>
    <source>
        <strain evidence="6 7">NBRC 106145</strain>
    </source>
</reference>
<dbReference type="Gene3D" id="3.40.50.720">
    <property type="entry name" value="NAD(P)-binding Rossmann-like Domain"/>
    <property type="match status" value="1"/>
</dbReference>
<evidence type="ECO:0000259" key="5">
    <source>
        <dbReference type="SMART" id="SM00829"/>
    </source>
</evidence>
<dbReference type="SUPFAM" id="SSF51735">
    <property type="entry name" value="NAD(P)-binding Rossmann-fold domains"/>
    <property type="match status" value="1"/>
</dbReference>
<dbReference type="PANTHER" id="PTHR43401:SF3">
    <property type="entry name" value="L-GALACTONATE-5-DEHYDROGENASE"/>
    <property type="match status" value="1"/>
</dbReference>
<dbReference type="InterPro" id="IPR020843">
    <property type="entry name" value="ER"/>
</dbReference>
<dbReference type="InterPro" id="IPR002328">
    <property type="entry name" value="ADH_Zn_CS"/>
</dbReference>
<keyword evidence="2" id="KW-0479">Metal-binding</keyword>
<feature type="domain" description="Enoyl reductase (ER)" evidence="5">
    <location>
        <begin position="7"/>
        <end position="242"/>
    </location>
</feature>
<dbReference type="InterPro" id="IPR050129">
    <property type="entry name" value="Zn_alcohol_dh"/>
</dbReference>
<protein>
    <submittedName>
        <fullName evidence="6">Zn-dependent alcohol dehydrogenase</fullName>
    </submittedName>
</protein>
<keyword evidence="4" id="KW-0560">Oxidoreductase</keyword>
<dbReference type="InterPro" id="IPR011032">
    <property type="entry name" value="GroES-like_sf"/>
</dbReference>
<gene>
    <name evidence="6" type="ORF">Aco03nite_032030</name>
</gene>
<dbReference type="Proteomes" id="UP000612282">
    <property type="component" value="Unassembled WGS sequence"/>
</dbReference>
<dbReference type="InterPro" id="IPR013154">
    <property type="entry name" value="ADH-like_N"/>
</dbReference>
<dbReference type="Gene3D" id="3.90.180.10">
    <property type="entry name" value="Medium-chain alcohol dehydrogenases, catalytic domain"/>
    <property type="match status" value="2"/>
</dbReference>